<dbReference type="Proteomes" id="UP001321825">
    <property type="component" value="Chromosome"/>
</dbReference>
<keyword evidence="1" id="KW-0732">Signal</keyword>
<dbReference type="InterPro" id="IPR003715">
    <property type="entry name" value="Poly_export_N"/>
</dbReference>
<keyword evidence="5" id="KW-1185">Reference proteome</keyword>
<protein>
    <submittedName>
        <fullName evidence="4">Polysaccharide biosynthesis/export protein VpsN</fullName>
    </submittedName>
</protein>
<name>A0AAU9CW93_9GAMM</name>
<dbReference type="EMBL" id="AP024714">
    <property type="protein sequence ID" value="BCX82237.1"/>
    <property type="molecule type" value="Genomic_DNA"/>
</dbReference>
<accession>A0AAU9CW93</accession>
<evidence type="ECO:0000259" key="2">
    <source>
        <dbReference type="Pfam" id="PF02563"/>
    </source>
</evidence>
<sequence length="185" mass="20619">MFRYCQNMPVTLKVLGFLVAFFLLDPMLLAEENDESYQVAPGDVLTIRVFGEPDLSFDEVPINPNGILSFPLIGDVKVAGLTTKAIEKEIERRLADGYLNKPIVTVSIRRFRNIYIRGEVRKPGAYPYEKGLTVEKAIAMAGGLTPRASKSTITLKREKGRKEIDADMQTPLHPGDIVTIGQSFF</sequence>
<organism evidence="4 5">
    <name type="scientific">Methylomarinovum caldicuralii</name>
    <dbReference type="NCBI Taxonomy" id="438856"/>
    <lineage>
        <taxon>Bacteria</taxon>
        <taxon>Pseudomonadati</taxon>
        <taxon>Pseudomonadota</taxon>
        <taxon>Gammaproteobacteria</taxon>
        <taxon>Methylococcales</taxon>
        <taxon>Methylothermaceae</taxon>
        <taxon>Methylomarinovum</taxon>
    </lineage>
</organism>
<dbReference type="AlphaFoldDB" id="A0AAU9CW93"/>
<evidence type="ECO:0000313" key="4">
    <source>
        <dbReference type="EMBL" id="BCX82237.1"/>
    </source>
</evidence>
<evidence type="ECO:0000256" key="1">
    <source>
        <dbReference type="ARBA" id="ARBA00022729"/>
    </source>
</evidence>
<evidence type="ECO:0000259" key="3">
    <source>
        <dbReference type="Pfam" id="PF10531"/>
    </source>
</evidence>
<feature type="domain" description="Polysaccharide export protein N-terminal" evidence="2">
    <location>
        <begin position="32"/>
        <end position="108"/>
    </location>
</feature>
<dbReference type="Gene3D" id="3.30.1950.10">
    <property type="entry name" value="wza like domain"/>
    <property type="match status" value="1"/>
</dbReference>
<dbReference type="Gene3D" id="3.10.560.10">
    <property type="entry name" value="Outer membrane lipoprotein wza domain like"/>
    <property type="match status" value="1"/>
</dbReference>
<feature type="domain" description="Soluble ligand binding" evidence="3">
    <location>
        <begin position="114"/>
        <end position="160"/>
    </location>
</feature>
<dbReference type="InterPro" id="IPR049712">
    <property type="entry name" value="Poly_export"/>
</dbReference>
<dbReference type="Pfam" id="PF02563">
    <property type="entry name" value="Poly_export"/>
    <property type="match status" value="1"/>
</dbReference>
<reference evidence="5" key="1">
    <citation type="journal article" date="2024" name="Int. J. Syst. Evol. Microbiol.">
        <title>Methylomarinovum tepidoasis sp. nov., a moderately thermophilic methanotroph of the family Methylothermaceae isolated from a deep-sea hydrothermal field.</title>
        <authorList>
            <person name="Hirayama H."/>
            <person name="Takaki Y."/>
            <person name="Abe M."/>
            <person name="Miyazaki M."/>
            <person name="Uematsu K."/>
            <person name="Matsui Y."/>
            <person name="Takai K."/>
        </authorList>
    </citation>
    <scope>NUCLEOTIDE SEQUENCE [LARGE SCALE GENOMIC DNA]</scope>
    <source>
        <strain evidence="5">IT-9</strain>
    </source>
</reference>
<dbReference type="InterPro" id="IPR019554">
    <property type="entry name" value="Soluble_ligand-bd"/>
</dbReference>
<gene>
    <name evidence="4" type="ORF">MIT9_P1822</name>
</gene>
<dbReference type="PANTHER" id="PTHR33619:SF3">
    <property type="entry name" value="POLYSACCHARIDE EXPORT PROTEIN GFCE-RELATED"/>
    <property type="match status" value="1"/>
</dbReference>
<dbReference type="Pfam" id="PF10531">
    <property type="entry name" value="SLBB"/>
    <property type="match status" value="1"/>
</dbReference>
<proteinExistence type="predicted"/>
<dbReference type="KEGG" id="mcau:MIT9_P1822"/>
<dbReference type="GO" id="GO:0015159">
    <property type="term" value="F:polysaccharide transmembrane transporter activity"/>
    <property type="evidence" value="ECO:0007669"/>
    <property type="project" value="InterPro"/>
</dbReference>
<dbReference type="PANTHER" id="PTHR33619">
    <property type="entry name" value="POLYSACCHARIDE EXPORT PROTEIN GFCE-RELATED"/>
    <property type="match status" value="1"/>
</dbReference>
<evidence type="ECO:0000313" key="5">
    <source>
        <dbReference type="Proteomes" id="UP001321825"/>
    </source>
</evidence>